<dbReference type="InterPro" id="IPR036938">
    <property type="entry name" value="PAP2/HPO_sf"/>
</dbReference>
<dbReference type="CDD" id="cd03394">
    <property type="entry name" value="PAP2_like_5"/>
    <property type="match status" value="1"/>
</dbReference>
<sequence>MNLFGKQVIVFIYCFFCAGAARAQQEMLLPDQPVTPGTVFRADTVFRMPRRKPFFEKQGVEIGFAPALFLAASAVTWGEKKSIREVRNRYLPGFKHTFDNYAQYLPAATTFGLKFAGVKGRNKLLRSAFSYGASIAIMGVLVNGIKYTAKVERPDGTSRNSFPSGHTAMAFTNATFMHKEYGLVNPSYSIAGYGTATFTGIARGLNNRHWFPDILAGAGIGILSTQLGYFFIDRIYKNKGDNLNNLAYKPTSQNPSFLAIKWGYANAMHNLAKNLEINASSKLGFEAGLEGAYFFNRNWGVGGDLSFTSFPITASEIYTPNAQDPSYRNVKFETQSIGAANIAAGPYYALHLTNRWQLMLKTHCGYSIGSRGTISVKAAAANNSEVQEIAAYKPSNTFRVGAGGALTYKLNSRLGVTGYADYHYTNPVFKYAFNENIVEIEPGFSNRVRMRNHMDYVVLGVRLTAYF</sequence>
<reference evidence="3 4" key="1">
    <citation type="submission" date="2021-11" db="EMBL/GenBank/DDBJ databases">
        <title>Genomic of Niabella pedocola.</title>
        <authorList>
            <person name="Wu T."/>
        </authorList>
    </citation>
    <scope>NUCLEOTIDE SEQUENCE [LARGE SCALE GENOMIC DNA]</scope>
    <source>
        <strain evidence="3 4">JCM 31011</strain>
    </source>
</reference>
<name>A0ABS8PSY3_9BACT</name>
<keyword evidence="4" id="KW-1185">Reference proteome</keyword>
<feature type="signal peptide" evidence="1">
    <location>
        <begin position="1"/>
        <end position="23"/>
    </location>
</feature>
<dbReference type="SUPFAM" id="SSF48317">
    <property type="entry name" value="Acid phosphatase/Vanadium-dependent haloperoxidase"/>
    <property type="match status" value="1"/>
</dbReference>
<dbReference type="RefSeq" id="WP_231005191.1">
    <property type="nucleotide sequence ID" value="NZ_JAJNEC010000005.1"/>
</dbReference>
<feature type="domain" description="Phosphatidic acid phosphatase type 2/haloperoxidase" evidence="2">
    <location>
        <begin position="128"/>
        <end position="229"/>
    </location>
</feature>
<accession>A0ABS8PSY3</accession>
<dbReference type="EMBL" id="JAJNEC010000005">
    <property type="protein sequence ID" value="MCD2423934.1"/>
    <property type="molecule type" value="Genomic_DNA"/>
</dbReference>
<feature type="chain" id="PRO_5045168886" evidence="1">
    <location>
        <begin position="24"/>
        <end position="467"/>
    </location>
</feature>
<comment type="caution">
    <text evidence="3">The sequence shown here is derived from an EMBL/GenBank/DDBJ whole genome shotgun (WGS) entry which is preliminary data.</text>
</comment>
<proteinExistence type="predicted"/>
<evidence type="ECO:0000259" key="2">
    <source>
        <dbReference type="SMART" id="SM00014"/>
    </source>
</evidence>
<evidence type="ECO:0000256" key="1">
    <source>
        <dbReference type="SAM" id="SignalP"/>
    </source>
</evidence>
<keyword evidence="1" id="KW-0732">Signal</keyword>
<evidence type="ECO:0000313" key="4">
    <source>
        <dbReference type="Proteomes" id="UP001199816"/>
    </source>
</evidence>
<protein>
    <submittedName>
        <fullName evidence="3">Phosphatase PAP2 family protein</fullName>
    </submittedName>
</protein>
<dbReference type="Proteomes" id="UP001199816">
    <property type="component" value="Unassembled WGS sequence"/>
</dbReference>
<dbReference type="Pfam" id="PF01569">
    <property type="entry name" value="PAP2"/>
    <property type="match status" value="1"/>
</dbReference>
<evidence type="ECO:0000313" key="3">
    <source>
        <dbReference type="EMBL" id="MCD2423934.1"/>
    </source>
</evidence>
<dbReference type="SMART" id="SM00014">
    <property type="entry name" value="acidPPc"/>
    <property type="match status" value="1"/>
</dbReference>
<dbReference type="InterPro" id="IPR000326">
    <property type="entry name" value="PAP2/HPO"/>
</dbReference>
<dbReference type="Gene3D" id="1.20.144.10">
    <property type="entry name" value="Phosphatidic acid phosphatase type 2/haloperoxidase"/>
    <property type="match status" value="1"/>
</dbReference>
<gene>
    <name evidence="3" type="ORF">LQ567_14245</name>
</gene>
<organism evidence="3 4">
    <name type="scientific">Niabella pedocola</name>
    <dbReference type="NCBI Taxonomy" id="1752077"/>
    <lineage>
        <taxon>Bacteria</taxon>
        <taxon>Pseudomonadati</taxon>
        <taxon>Bacteroidota</taxon>
        <taxon>Chitinophagia</taxon>
        <taxon>Chitinophagales</taxon>
        <taxon>Chitinophagaceae</taxon>
        <taxon>Niabella</taxon>
    </lineage>
</organism>